<evidence type="ECO:0000313" key="2">
    <source>
        <dbReference type="Proteomes" id="UP000011761"/>
    </source>
</evidence>
<proteinExistence type="predicted"/>
<dbReference type="HOGENOM" id="CLU_1906373_0_0_1"/>
<dbReference type="GeneID" id="19107864"/>
<protein>
    <submittedName>
        <fullName evidence="1">Uncharacterized protein</fullName>
    </submittedName>
</protein>
<sequence length="133" mass="14585">MRSPMLTVPGSPRMAARIEEATRRRRLLNAALSVADSTTTANNATQRLRRHRSAFGTQTWSDRRARSQYLEFKENIAQMVETHAISSVLSLQPPGSSDCGVPLNVVCAGSRLTGEPSTSLISINRGSRIVWSC</sequence>
<evidence type="ECO:0000313" key="1">
    <source>
        <dbReference type="EMBL" id="EMC94685.1"/>
    </source>
</evidence>
<accession>M2N7B2</accession>
<dbReference type="RefSeq" id="XP_007678438.1">
    <property type="nucleotide sequence ID" value="XM_007680248.1"/>
</dbReference>
<dbReference type="AlphaFoldDB" id="M2N7B2"/>
<name>M2N7B2_BAUPA</name>
<dbReference type="KEGG" id="bcom:BAUCODRAFT_124286"/>
<organism evidence="1 2">
    <name type="scientific">Baudoinia panamericana (strain UAMH 10762)</name>
    <name type="common">Angels' share fungus</name>
    <name type="synonym">Baudoinia compniacensis (strain UAMH 10762)</name>
    <dbReference type="NCBI Taxonomy" id="717646"/>
    <lineage>
        <taxon>Eukaryota</taxon>
        <taxon>Fungi</taxon>
        <taxon>Dikarya</taxon>
        <taxon>Ascomycota</taxon>
        <taxon>Pezizomycotina</taxon>
        <taxon>Dothideomycetes</taxon>
        <taxon>Dothideomycetidae</taxon>
        <taxon>Mycosphaerellales</taxon>
        <taxon>Teratosphaeriaceae</taxon>
        <taxon>Baudoinia</taxon>
    </lineage>
</organism>
<dbReference type="Proteomes" id="UP000011761">
    <property type="component" value="Unassembled WGS sequence"/>
</dbReference>
<dbReference type="EMBL" id="KB445558">
    <property type="protein sequence ID" value="EMC94685.1"/>
    <property type="molecule type" value="Genomic_DNA"/>
</dbReference>
<reference evidence="1 2" key="1">
    <citation type="journal article" date="2012" name="PLoS Pathog.">
        <title>Diverse lifestyles and strategies of plant pathogenesis encoded in the genomes of eighteen Dothideomycetes fungi.</title>
        <authorList>
            <person name="Ohm R.A."/>
            <person name="Feau N."/>
            <person name="Henrissat B."/>
            <person name="Schoch C.L."/>
            <person name="Horwitz B.A."/>
            <person name="Barry K.W."/>
            <person name="Condon B.J."/>
            <person name="Copeland A.C."/>
            <person name="Dhillon B."/>
            <person name="Glaser F."/>
            <person name="Hesse C.N."/>
            <person name="Kosti I."/>
            <person name="LaButti K."/>
            <person name="Lindquist E.A."/>
            <person name="Lucas S."/>
            <person name="Salamov A.A."/>
            <person name="Bradshaw R.E."/>
            <person name="Ciuffetti L."/>
            <person name="Hamelin R.C."/>
            <person name="Kema G.H.J."/>
            <person name="Lawrence C."/>
            <person name="Scott J.A."/>
            <person name="Spatafora J.W."/>
            <person name="Turgeon B.G."/>
            <person name="de Wit P.J.G.M."/>
            <person name="Zhong S."/>
            <person name="Goodwin S.B."/>
            <person name="Grigoriev I.V."/>
        </authorList>
    </citation>
    <scope>NUCLEOTIDE SEQUENCE [LARGE SCALE GENOMIC DNA]</scope>
    <source>
        <strain evidence="1 2">UAMH 10762</strain>
    </source>
</reference>
<gene>
    <name evidence="1" type="ORF">BAUCODRAFT_124286</name>
</gene>
<keyword evidence="2" id="KW-1185">Reference proteome</keyword>